<accession>A0A0B6YZ28</accession>
<evidence type="ECO:0000313" key="1">
    <source>
        <dbReference type="EMBL" id="CEK60765.1"/>
    </source>
</evidence>
<gene>
    <name evidence="1" type="primary">ORF40319</name>
</gene>
<name>A0A0B6YZ28_9EUPU</name>
<proteinExistence type="predicted"/>
<dbReference type="EMBL" id="HACG01013900">
    <property type="protein sequence ID" value="CEK60765.1"/>
    <property type="molecule type" value="Transcribed_RNA"/>
</dbReference>
<reference evidence="1" key="1">
    <citation type="submission" date="2014-12" db="EMBL/GenBank/DDBJ databases">
        <title>Insight into the proteome of Arion vulgaris.</title>
        <authorList>
            <person name="Aradska J."/>
            <person name="Bulat T."/>
            <person name="Smidak R."/>
            <person name="Sarate P."/>
            <person name="Gangsoo J."/>
            <person name="Sialana F."/>
            <person name="Bilban M."/>
            <person name="Lubec G."/>
        </authorList>
    </citation>
    <scope>NUCLEOTIDE SEQUENCE</scope>
    <source>
        <tissue evidence="1">Skin</tissue>
    </source>
</reference>
<protein>
    <submittedName>
        <fullName evidence="1">Uncharacterized protein</fullName>
    </submittedName>
</protein>
<sequence length="175" mass="19992">TVFKQDCHEKLQKKMEECLVIVSDMGTRFSSYTSLSQSKDPITLRETTLLYQRLQICLKEAVCLITTARVTQVSPTVTQQSVFCQNMLVEKDEHLTQQVCLGTTMNNSQEEHHRQGNTNSDQCMTWENAVYKQLYKSVQDLQQAKNNIDASLAYLPPAPSGDHIIHHQRSPYSIL</sequence>
<feature type="non-terminal residue" evidence="1">
    <location>
        <position position="1"/>
    </location>
</feature>
<dbReference type="AlphaFoldDB" id="A0A0B6YZ28"/>
<organism evidence="1">
    <name type="scientific">Arion vulgaris</name>
    <dbReference type="NCBI Taxonomy" id="1028688"/>
    <lineage>
        <taxon>Eukaryota</taxon>
        <taxon>Metazoa</taxon>
        <taxon>Spiralia</taxon>
        <taxon>Lophotrochozoa</taxon>
        <taxon>Mollusca</taxon>
        <taxon>Gastropoda</taxon>
        <taxon>Heterobranchia</taxon>
        <taxon>Euthyneura</taxon>
        <taxon>Panpulmonata</taxon>
        <taxon>Eupulmonata</taxon>
        <taxon>Stylommatophora</taxon>
        <taxon>Helicina</taxon>
        <taxon>Arionoidea</taxon>
        <taxon>Arionidae</taxon>
        <taxon>Arion</taxon>
    </lineage>
</organism>